<dbReference type="AlphaFoldDB" id="A0A0F9BN84"/>
<protein>
    <submittedName>
        <fullName evidence="1">Uncharacterized protein</fullName>
    </submittedName>
</protein>
<comment type="caution">
    <text evidence="1">The sequence shown here is derived from an EMBL/GenBank/DDBJ whole genome shotgun (WGS) entry which is preliminary data.</text>
</comment>
<accession>A0A0F9BN84</accession>
<dbReference type="EMBL" id="LAZR01040123">
    <property type="protein sequence ID" value="KKL15272.1"/>
    <property type="molecule type" value="Genomic_DNA"/>
</dbReference>
<evidence type="ECO:0000313" key="1">
    <source>
        <dbReference type="EMBL" id="KKL15272.1"/>
    </source>
</evidence>
<organism evidence="1">
    <name type="scientific">marine sediment metagenome</name>
    <dbReference type="NCBI Taxonomy" id="412755"/>
    <lineage>
        <taxon>unclassified sequences</taxon>
        <taxon>metagenomes</taxon>
        <taxon>ecological metagenomes</taxon>
    </lineage>
</organism>
<name>A0A0F9BN84_9ZZZZ</name>
<sequence length="66" mass="7529">MVNGGYKVKPTCRNITAYVNKRMDKTGISNISIGLPKLNKNTLNALRQNFKTVHIEGFMGYVHFER</sequence>
<reference evidence="1" key="1">
    <citation type="journal article" date="2015" name="Nature">
        <title>Complex archaea that bridge the gap between prokaryotes and eukaryotes.</title>
        <authorList>
            <person name="Spang A."/>
            <person name="Saw J.H."/>
            <person name="Jorgensen S.L."/>
            <person name="Zaremba-Niedzwiedzka K."/>
            <person name="Martijn J."/>
            <person name="Lind A.E."/>
            <person name="van Eijk R."/>
            <person name="Schleper C."/>
            <person name="Guy L."/>
            <person name="Ettema T.J."/>
        </authorList>
    </citation>
    <scope>NUCLEOTIDE SEQUENCE</scope>
</reference>
<proteinExistence type="predicted"/>
<gene>
    <name evidence="1" type="ORF">LCGC14_2507260</name>
</gene>